<keyword evidence="5" id="KW-0396">Initiation factor</keyword>
<dbReference type="InterPro" id="IPR024435">
    <property type="entry name" value="HisRS-related_dom"/>
</dbReference>
<dbReference type="GO" id="GO:0004674">
    <property type="term" value="F:protein serine/threonine kinase activity"/>
    <property type="evidence" value="ECO:0007669"/>
    <property type="project" value="UniProtKB-EC"/>
</dbReference>
<feature type="compositionally biased region" description="Low complexity" evidence="3">
    <location>
        <begin position="86"/>
        <end position="95"/>
    </location>
</feature>
<organism evidence="5 6">
    <name type="scientific">Coemansia biformis</name>
    <dbReference type="NCBI Taxonomy" id="1286918"/>
    <lineage>
        <taxon>Eukaryota</taxon>
        <taxon>Fungi</taxon>
        <taxon>Fungi incertae sedis</taxon>
        <taxon>Zoopagomycota</taxon>
        <taxon>Kickxellomycotina</taxon>
        <taxon>Kickxellomycetes</taxon>
        <taxon>Kickxellales</taxon>
        <taxon>Kickxellaceae</taxon>
        <taxon>Coemansia</taxon>
    </lineage>
</organism>
<dbReference type="GO" id="GO:0003743">
    <property type="term" value="F:translation initiation factor activity"/>
    <property type="evidence" value="ECO:0007669"/>
    <property type="project" value="UniProtKB-KW"/>
</dbReference>
<gene>
    <name evidence="5" type="primary">GCN2_1</name>
    <name evidence="5" type="ORF">LPJ61_004562</name>
</gene>
<dbReference type="Proteomes" id="UP001143981">
    <property type="component" value="Unassembled WGS sequence"/>
</dbReference>
<keyword evidence="6" id="KW-1185">Reference proteome</keyword>
<protein>
    <submittedName>
        <fullName evidence="5">Eukaryotic translation initiation factor 2-alpha kinase</fullName>
        <ecNumber evidence="5">2.7.11.1</ecNumber>
    </submittedName>
</protein>
<dbReference type="EMBL" id="JANBOI010001095">
    <property type="protein sequence ID" value="KAJ1727448.1"/>
    <property type="molecule type" value="Genomic_DNA"/>
</dbReference>
<name>A0A9W7Y8D0_9FUNG</name>
<accession>A0A9W7Y8D0</accession>
<keyword evidence="1" id="KW-0547">Nucleotide-binding</keyword>
<dbReference type="GO" id="GO:0005524">
    <property type="term" value="F:ATP binding"/>
    <property type="evidence" value="ECO:0007669"/>
    <property type="project" value="UniProtKB-KW"/>
</dbReference>
<evidence type="ECO:0000313" key="5">
    <source>
        <dbReference type="EMBL" id="KAJ1727448.1"/>
    </source>
</evidence>
<evidence type="ECO:0000256" key="3">
    <source>
        <dbReference type="SAM" id="MobiDB-lite"/>
    </source>
</evidence>
<proteinExistence type="predicted"/>
<evidence type="ECO:0000313" key="6">
    <source>
        <dbReference type="Proteomes" id="UP001143981"/>
    </source>
</evidence>
<keyword evidence="5" id="KW-0648">Protein biosynthesis</keyword>
<keyword evidence="2" id="KW-0067">ATP-binding</keyword>
<evidence type="ECO:0000256" key="1">
    <source>
        <dbReference type="ARBA" id="ARBA00022741"/>
    </source>
</evidence>
<dbReference type="Pfam" id="PF12745">
    <property type="entry name" value="HGTP_anticodon2"/>
    <property type="match status" value="1"/>
</dbReference>
<keyword evidence="5" id="KW-0808">Transferase</keyword>
<evidence type="ECO:0000256" key="2">
    <source>
        <dbReference type="ARBA" id="ARBA00022840"/>
    </source>
</evidence>
<feature type="region of interest" description="Disordered" evidence="3">
    <location>
        <begin position="76"/>
        <end position="100"/>
    </location>
</feature>
<keyword evidence="5" id="KW-0418">Kinase</keyword>
<sequence>MNWIVTLKRRAGSTTPSGAGGSGDGLLSAARYVFKVKNILRRVESEVPHDGLCEWLHADIAEQYRIDLQTHDHRGIFPGSGGGARGDSTGAAAGAADGGGPAAAAAAVTATDAAPTTTTPAGGGSAGGRGGGRLEVVVVDPQRKARHLNRTRHKQKTGLADRASAAVARVMADVRTAPVLAIDEGAEFVRRLAGEPSILSDSGYKRMTELSSAHHRAYIAELHTLLERYQRDGCTHVWLYAAKGDLAITYKL</sequence>
<feature type="domain" description="Histidyl tRNA synthetase-related" evidence="4">
    <location>
        <begin position="136"/>
        <end position="252"/>
    </location>
</feature>
<comment type="caution">
    <text evidence="5">The sequence shown here is derived from an EMBL/GenBank/DDBJ whole genome shotgun (WGS) entry which is preliminary data.</text>
</comment>
<dbReference type="EC" id="2.7.11.1" evidence="5"/>
<evidence type="ECO:0000259" key="4">
    <source>
        <dbReference type="Pfam" id="PF12745"/>
    </source>
</evidence>
<reference evidence="5" key="1">
    <citation type="submission" date="2022-07" db="EMBL/GenBank/DDBJ databases">
        <title>Phylogenomic reconstructions and comparative analyses of Kickxellomycotina fungi.</title>
        <authorList>
            <person name="Reynolds N.K."/>
            <person name="Stajich J.E."/>
            <person name="Barry K."/>
            <person name="Grigoriev I.V."/>
            <person name="Crous P."/>
            <person name="Smith M.E."/>
        </authorList>
    </citation>
    <scope>NUCLEOTIDE SEQUENCE</scope>
    <source>
        <strain evidence="5">BCRC 34381</strain>
    </source>
</reference>
<dbReference type="OrthoDB" id="341578at2759"/>
<dbReference type="AlphaFoldDB" id="A0A9W7Y8D0"/>